<protein>
    <recommendedName>
        <fullName evidence="2">DUF2423 domain-containing protein</fullName>
    </recommendedName>
</protein>
<organism evidence="3 4">
    <name type="scientific">Cyclotella atomus</name>
    <dbReference type="NCBI Taxonomy" id="382360"/>
    <lineage>
        <taxon>Eukaryota</taxon>
        <taxon>Sar</taxon>
        <taxon>Stramenopiles</taxon>
        <taxon>Ochrophyta</taxon>
        <taxon>Bacillariophyta</taxon>
        <taxon>Coscinodiscophyceae</taxon>
        <taxon>Thalassiosirophycidae</taxon>
        <taxon>Stephanodiscales</taxon>
        <taxon>Stephanodiscaceae</taxon>
        <taxon>Cyclotella</taxon>
    </lineage>
</organism>
<name>A0ABD3NKD8_9STRA</name>
<dbReference type="Proteomes" id="UP001530400">
    <property type="component" value="Unassembled WGS sequence"/>
</dbReference>
<dbReference type="InterPro" id="IPR019434">
    <property type="entry name" value="DUF2423"/>
</dbReference>
<proteinExistence type="predicted"/>
<feature type="region of interest" description="Disordered" evidence="1">
    <location>
        <begin position="57"/>
        <end position="148"/>
    </location>
</feature>
<feature type="compositionally biased region" description="Low complexity" evidence="1">
    <location>
        <begin position="85"/>
        <end position="96"/>
    </location>
</feature>
<sequence length="148" mass="16320">MAKSIRSKSKRKNRTEFRNTIGTQAAKASMDVIQAKLQECVSSGQLNSFDRLSNLFAGRGDTQQTDGDVEMRNAEGKDASKIPAKKSTSAKLALSKMEGRYGDKTSRKVGEKRQKERGRGRSRGPSLESRKLRSSSKKRNGKKLAVIA</sequence>
<feature type="compositionally biased region" description="Basic and acidic residues" evidence="1">
    <location>
        <begin position="97"/>
        <end position="119"/>
    </location>
</feature>
<keyword evidence="4" id="KW-1185">Reference proteome</keyword>
<feature type="compositionally biased region" description="Basic residues" evidence="1">
    <location>
        <begin position="132"/>
        <end position="142"/>
    </location>
</feature>
<gene>
    <name evidence="3" type="ORF">ACHAWO_002459</name>
</gene>
<evidence type="ECO:0000313" key="3">
    <source>
        <dbReference type="EMBL" id="KAL3776341.1"/>
    </source>
</evidence>
<evidence type="ECO:0000313" key="4">
    <source>
        <dbReference type="Proteomes" id="UP001530400"/>
    </source>
</evidence>
<dbReference type="AlphaFoldDB" id="A0ABD3NKD8"/>
<feature type="region of interest" description="Disordered" evidence="1">
    <location>
        <begin position="1"/>
        <end position="26"/>
    </location>
</feature>
<reference evidence="3 4" key="1">
    <citation type="submission" date="2024-10" db="EMBL/GenBank/DDBJ databases">
        <title>Updated reference genomes for cyclostephanoid diatoms.</title>
        <authorList>
            <person name="Roberts W.R."/>
            <person name="Alverson A.J."/>
        </authorList>
    </citation>
    <scope>NUCLEOTIDE SEQUENCE [LARGE SCALE GENOMIC DNA]</scope>
    <source>
        <strain evidence="3 4">AJA010-31</strain>
    </source>
</reference>
<feature type="domain" description="DUF2423" evidence="2">
    <location>
        <begin position="1"/>
        <end position="39"/>
    </location>
</feature>
<evidence type="ECO:0000259" key="2">
    <source>
        <dbReference type="Pfam" id="PF10338"/>
    </source>
</evidence>
<dbReference type="Pfam" id="PF10338">
    <property type="entry name" value="YBL028C_N"/>
    <property type="match status" value="1"/>
</dbReference>
<dbReference type="EMBL" id="JALLPJ020001104">
    <property type="protein sequence ID" value="KAL3776341.1"/>
    <property type="molecule type" value="Genomic_DNA"/>
</dbReference>
<comment type="caution">
    <text evidence="3">The sequence shown here is derived from an EMBL/GenBank/DDBJ whole genome shotgun (WGS) entry which is preliminary data.</text>
</comment>
<accession>A0ABD3NKD8</accession>
<feature type="compositionally biased region" description="Basic and acidic residues" evidence="1">
    <location>
        <begin position="69"/>
        <end position="80"/>
    </location>
</feature>
<evidence type="ECO:0000256" key="1">
    <source>
        <dbReference type="SAM" id="MobiDB-lite"/>
    </source>
</evidence>
<feature type="compositionally biased region" description="Basic residues" evidence="1">
    <location>
        <begin position="1"/>
        <end position="13"/>
    </location>
</feature>